<dbReference type="EMBL" id="VUMH01000006">
    <property type="protein sequence ID" value="MSS27847.1"/>
    <property type="molecule type" value="Genomic_DNA"/>
</dbReference>
<evidence type="ECO:0000313" key="1">
    <source>
        <dbReference type="EMBL" id="MSS27847.1"/>
    </source>
</evidence>
<keyword evidence="2" id="KW-1185">Reference proteome</keyword>
<organism evidence="1 2">
    <name type="scientific">Desulfovibrio porci</name>
    <dbReference type="NCBI Taxonomy" id="2605782"/>
    <lineage>
        <taxon>Bacteria</taxon>
        <taxon>Pseudomonadati</taxon>
        <taxon>Thermodesulfobacteriota</taxon>
        <taxon>Desulfovibrionia</taxon>
        <taxon>Desulfovibrionales</taxon>
        <taxon>Desulfovibrionaceae</taxon>
        <taxon>Desulfovibrio</taxon>
    </lineage>
</organism>
<dbReference type="InterPro" id="IPR010181">
    <property type="entry name" value="CGCAxxGCC_motif"/>
</dbReference>
<protein>
    <submittedName>
        <fullName evidence="1">C_GCAxxG_C_C family protein</fullName>
    </submittedName>
</protein>
<dbReference type="Pfam" id="PF09719">
    <property type="entry name" value="C_GCAxxG_C_C"/>
    <property type="match status" value="1"/>
</dbReference>
<evidence type="ECO:0000313" key="2">
    <source>
        <dbReference type="Proteomes" id="UP000477488"/>
    </source>
</evidence>
<accession>A0A6L5XKX6</accession>
<name>A0A6L5XKX6_9BACT</name>
<comment type="caution">
    <text evidence="1">The sequence shown here is derived from an EMBL/GenBank/DDBJ whole genome shotgun (WGS) entry which is preliminary data.</text>
</comment>
<proteinExistence type="predicted"/>
<reference evidence="1 2" key="1">
    <citation type="submission" date="2019-09" db="EMBL/GenBank/DDBJ databases">
        <title>In-depth cultivation of the pig gut microbiome towards novel bacterial diversity and tailored functional studies.</title>
        <authorList>
            <person name="Wylensek D."/>
            <person name="Hitch T.C.A."/>
            <person name="Clavel T."/>
        </authorList>
    </citation>
    <scope>NUCLEOTIDE SEQUENCE [LARGE SCALE GENOMIC DNA]</scope>
    <source>
        <strain evidence="1 2">PG-178-WT-4</strain>
    </source>
</reference>
<sequence>MSCAQALATTYADLVGLREEQAKALASGFGLGMGRKQTCGALTVALMLSGLAGKGDACASLMDAFEKEMGSTQCAFFVDQFGYSRCRDLLRFVSRQLNERAFG</sequence>
<dbReference type="AlphaFoldDB" id="A0A6L5XKX6"/>
<dbReference type="Proteomes" id="UP000477488">
    <property type="component" value="Unassembled WGS sequence"/>
</dbReference>
<gene>
    <name evidence="1" type="ORF">FYJ44_07280</name>
</gene>